<reference evidence="10 11" key="1">
    <citation type="submission" date="2024-03" db="EMBL/GenBank/DDBJ databases">
        <authorList>
            <person name="Brejova B."/>
        </authorList>
    </citation>
    <scope>NUCLEOTIDE SEQUENCE [LARGE SCALE GENOMIC DNA]</scope>
    <source>
        <strain evidence="10 11">CBS 14171</strain>
    </source>
</reference>
<organism evidence="10 11">
    <name type="scientific">Lodderomyces beijingensis</name>
    <dbReference type="NCBI Taxonomy" id="1775926"/>
    <lineage>
        <taxon>Eukaryota</taxon>
        <taxon>Fungi</taxon>
        <taxon>Dikarya</taxon>
        <taxon>Ascomycota</taxon>
        <taxon>Saccharomycotina</taxon>
        <taxon>Pichiomycetes</taxon>
        <taxon>Debaryomycetaceae</taxon>
        <taxon>Candida/Lodderomyces clade</taxon>
        <taxon>Lodderomyces</taxon>
    </lineage>
</organism>
<feature type="transmembrane region" description="Helical" evidence="9">
    <location>
        <begin position="240"/>
        <end position="258"/>
    </location>
</feature>
<feature type="transmembrane region" description="Helical" evidence="9">
    <location>
        <begin position="810"/>
        <end position="829"/>
    </location>
</feature>
<keyword evidence="5" id="KW-0571">Peptide transport</keyword>
<feature type="transmembrane region" description="Helical" evidence="9">
    <location>
        <begin position="836"/>
        <end position="855"/>
    </location>
</feature>
<evidence type="ECO:0000256" key="2">
    <source>
        <dbReference type="ARBA" id="ARBA00008807"/>
    </source>
</evidence>
<dbReference type="RefSeq" id="XP_066832143.1">
    <property type="nucleotide sequence ID" value="XM_066975512.1"/>
</dbReference>
<feature type="transmembrane region" description="Helical" evidence="9">
    <location>
        <begin position="887"/>
        <end position="908"/>
    </location>
</feature>
<name>A0ABP0ZV97_9ASCO</name>
<keyword evidence="4 9" id="KW-0812">Transmembrane</keyword>
<dbReference type="NCBIfam" id="TIGR00728">
    <property type="entry name" value="OPT_sfam"/>
    <property type="match status" value="1"/>
</dbReference>
<feature type="transmembrane region" description="Helical" evidence="9">
    <location>
        <begin position="310"/>
        <end position="331"/>
    </location>
</feature>
<keyword evidence="3" id="KW-0813">Transport</keyword>
<dbReference type="GeneID" id="92210401"/>
<dbReference type="EMBL" id="OZ022410">
    <property type="protein sequence ID" value="CAK9441336.1"/>
    <property type="molecule type" value="Genomic_DNA"/>
</dbReference>
<feature type="transmembrane region" description="Helical" evidence="9">
    <location>
        <begin position="410"/>
        <end position="429"/>
    </location>
</feature>
<feature type="transmembrane region" description="Helical" evidence="9">
    <location>
        <begin position="343"/>
        <end position="366"/>
    </location>
</feature>
<feature type="transmembrane region" description="Helical" evidence="9">
    <location>
        <begin position="692"/>
        <end position="718"/>
    </location>
</feature>
<evidence type="ECO:0000313" key="10">
    <source>
        <dbReference type="EMBL" id="CAK9441336.1"/>
    </source>
</evidence>
<comment type="subcellular location">
    <subcellularLocation>
        <location evidence="1">Membrane</location>
        <topology evidence="1">Multi-pass membrane protein</topology>
    </subcellularLocation>
</comment>
<evidence type="ECO:0000256" key="9">
    <source>
        <dbReference type="SAM" id="Phobius"/>
    </source>
</evidence>
<evidence type="ECO:0000256" key="3">
    <source>
        <dbReference type="ARBA" id="ARBA00022448"/>
    </source>
</evidence>
<feature type="transmembrane region" description="Helical" evidence="9">
    <location>
        <begin position="633"/>
        <end position="653"/>
    </location>
</feature>
<gene>
    <name evidence="10" type="ORF">LODBEIA_P52050</name>
</gene>
<keyword evidence="8 9" id="KW-0472">Membrane</keyword>
<evidence type="ECO:0000256" key="1">
    <source>
        <dbReference type="ARBA" id="ARBA00004141"/>
    </source>
</evidence>
<evidence type="ECO:0000256" key="8">
    <source>
        <dbReference type="ARBA" id="ARBA00023136"/>
    </source>
</evidence>
<dbReference type="Proteomes" id="UP001497383">
    <property type="component" value="Chromosome 6"/>
</dbReference>
<dbReference type="InterPro" id="IPR004813">
    <property type="entry name" value="OPT"/>
</dbReference>
<sequence length="955" mass="109071">MTRNPEVFQTRHGYVSSPLSPPQGWIWCQLGDSIVSQGPAVVRSICFSWRLLSLIMVEYIPLQPYPEEEGEVARDKGNGDLTESQSLLILLRLGVISDEIYVSGVLPMQDWSRSTRFMIDKIAHLGIGQAIEILRNALVEHKDDVNFLREDYRLIESLVSQIPTKDEEDEEDNDVELKSGVEEKFIDRFKNKTYLHIVDWQLQTRLEAALIHFHSPYPEIRAITDPFDDPSVPCETLRCYFIGFAWTIIGSLVNSFFVHRMPNISLNSHTVQVLLLPSGRLWQRFMPNRRIKIGPFVADLNPGPWTEKEMMLSTIIYSCSAGVPYSIYNIFVMKLDRFYGLKWVTLTFQVLLTVGTQFLGFSFAMIMKKICIYPSRALWPGILPTIALNKALLSQDNTTVNGWRISRFKFFFVVTCCSFCWYWVPGYLFQALSNFNWPTWLNPKSVHLTNVTGSNVGLGLNPVPSFDWTVLNSGGALTIPFFTYANRYLGSMLAFMVILIVYYTNNNFTSYFPINSNRLFNNKAETYNVHDILNENSHFDKAKYQEIGPPYFSAANLVLYGAYFCLYPFSILYHLVTEWSTMRASFVSMWMTLADAFRWKKNQSHNHNNDRFGRFADDPHCKMMANYKEVPDLWFIIILVVSTSFAMAVVLFYEVETPVWGIFFTIAINFVFLVPITAIASTTGFSFGLNVLVELIVGYAIPNSGIALITLKAFGFVIDSQASNYITDQKLAHYAKVPPRAIFKGQVISTLLNMVVSLSVANWQLAHIPDICDRHQKDKLSCPGANTYFYSSVQYGAIGPAKVFGGVYPVLKWCFLLGVLLVIPCYWFKFKGPRRLAAFFQPTIIIGGFLDYAPYNLSYFTGGLYLSYIFMYEIKKNYSLWWNKYNYILTSALTAGVAFSSLLIFFTVQYHPHKLKWWGNMVSEQGIEGGELSGIWKDVSTAPEGYIGIRKGHFP</sequence>
<accession>A0ABP0ZV97</accession>
<evidence type="ECO:0000256" key="5">
    <source>
        <dbReference type="ARBA" id="ARBA00022856"/>
    </source>
</evidence>
<keyword evidence="11" id="KW-1185">Reference proteome</keyword>
<keyword evidence="6" id="KW-0653">Protein transport</keyword>
<keyword evidence="7 9" id="KW-1133">Transmembrane helix</keyword>
<comment type="similarity">
    <text evidence="2">Belongs to the oligopeptide OPT transporter family.</text>
</comment>
<evidence type="ECO:0000313" key="11">
    <source>
        <dbReference type="Proteomes" id="UP001497383"/>
    </source>
</evidence>
<protein>
    <submittedName>
        <fullName evidence="10">Uncharacterized protein</fullName>
    </submittedName>
</protein>
<evidence type="ECO:0000256" key="7">
    <source>
        <dbReference type="ARBA" id="ARBA00022989"/>
    </source>
</evidence>
<dbReference type="InterPro" id="IPR004648">
    <property type="entry name" value="Oligpept_transpt"/>
</dbReference>
<evidence type="ECO:0000256" key="4">
    <source>
        <dbReference type="ARBA" id="ARBA00022692"/>
    </source>
</evidence>
<feature type="transmembrane region" description="Helical" evidence="9">
    <location>
        <begin position="551"/>
        <end position="573"/>
    </location>
</feature>
<dbReference type="PANTHER" id="PTHR22601">
    <property type="entry name" value="ISP4 LIKE PROTEIN"/>
    <property type="match status" value="1"/>
</dbReference>
<dbReference type="NCBIfam" id="TIGR00727">
    <property type="entry name" value="ISP4_OPT"/>
    <property type="match status" value="1"/>
</dbReference>
<feature type="transmembrane region" description="Helical" evidence="9">
    <location>
        <begin position="488"/>
        <end position="505"/>
    </location>
</feature>
<feature type="transmembrane region" description="Helical" evidence="9">
    <location>
        <begin position="659"/>
        <end position="680"/>
    </location>
</feature>
<proteinExistence type="inferred from homology"/>
<dbReference type="Pfam" id="PF03169">
    <property type="entry name" value="OPT"/>
    <property type="match status" value="1"/>
</dbReference>
<evidence type="ECO:0000256" key="6">
    <source>
        <dbReference type="ARBA" id="ARBA00022927"/>
    </source>
</evidence>